<dbReference type="EMBL" id="PNBA02000009">
    <property type="protein sequence ID" value="KAG6414291.1"/>
    <property type="molecule type" value="Genomic_DNA"/>
</dbReference>
<dbReference type="Proteomes" id="UP000298416">
    <property type="component" value="Unassembled WGS sequence"/>
</dbReference>
<dbReference type="GO" id="GO:0004519">
    <property type="term" value="F:endonuclease activity"/>
    <property type="evidence" value="ECO:0007669"/>
    <property type="project" value="UniProtKB-KW"/>
</dbReference>
<feature type="region of interest" description="Disordered" evidence="7">
    <location>
        <begin position="216"/>
        <end position="238"/>
    </location>
</feature>
<keyword evidence="4" id="KW-0255">Endonuclease</keyword>
<sequence length="648" mass="71924">MHVLPVALRLNWVPFCSNLEALSRRILLYLSLHLRQVTNPQPSMSLPSFDGTDAIGWLTRASQYFMVNKTPTAKRLDLALIALSCPALPWVQILMRRYPSLSWDQFGHELLVRFGDNNARDGYEALATTKHVGSLSDYIAAFESHLAQLPDLTDCQLPRGILLSPLHPLCQGACGRPIVFAPCHKRNIRNILQLVHVFDVDSSTALPTVVHPKLCRSSSHTNDDGQNDNNEEGALPSGNGSLLHLQLSELSSNGLDSCHAMKLSGSINTSNVTVMVDSGASDCFITDHVAARLGLVISSTAIFSVRLGDGTKVRSGRLVHLQGDPTLTRRACTPSEIRSIEATDDFWLLWSLDADQTTTAFGFAETLPVASKHQLQVLIEAFPAVEYLGHIVSFQGVQMDPTKISAVLRWPTPSTMRGVRGFLGLTGELMDLVLAIQHWRPYLLGHRFVVRTDQRSLRHSLTQPLTTPAQKNWAAKLLGFDFSVVYKGALNQAADALSRQEEDIICAAISTPIWLDWSAVQSSIDQDAHLSAVRSALREGKPSSKQYTLTHDLLFYKGRLDLLRVDPPYLPEQVLDRRSIERDNASVDQVLVLWAGMPKEDATRVDVVDMQGQFPFFSLTDKAVSTEEAIDIARPWKLYTQLDRKDKD</sequence>
<dbReference type="SUPFAM" id="SSF56672">
    <property type="entry name" value="DNA/RNA polymerases"/>
    <property type="match status" value="1"/>
</dbReference>
<keyword evidence="10" id="KW-1185">Reference proteome</keyword>
<evidence type="ECO:0000256" key="2">
    <source>
        <dbReference type="ARBA" id="ARBA00022695"/>
    </source>
</evidence>
<dbReference type="PANTHER" id="PTHR37984:SF5">
    <property type="entry name" value="PROTEIN NYNRIN-LIKE"/>
    <property type="match status" value="1"/>
</dbReference>
<evidence type="ECO:0000256" key="7">
    <source>
        <dbReference type="SAM" id="MobiDB-lite"/>
    </source>
</evidence>
<dbReference type="CDD" id="cd00303">
    <property type="entry name" value="retropepsin_like"/>
    <property type="match status" value="1"/>
</dbReference>
<dbReference type="GO" id="GO:0006508">
    <property type="term" value="P:proteolysis"/>
    <property type="evidence" value="ECO:0007669"/>
    <property type="project" value="InterPro"/>
</dbReference>
<dbReference type="PANTHER" id="PTHR37984">
    <property type="entry name" value="PROTEIN CBG26694"/>
    <property type="match status" value="1"/>
</dbReference>
<name>A0A8X8XHZ7_SALSN</name>
<dbReference type="Pfam" id="PF13975">
    <property type="entry name" value="gag-asp_proteas"/>
    <property type="match status" value="1"/>
</dbReference>
<feature type="domain" description="Reverse transcriptase RNase H-like" evidence="8">
    <location>
        <begin position="428"/>
        <end position="480"/>
    </location>
</feature>
<dbReference type="InterPro" id="IPR001969">
    <property type="entry name" value="Aspartic_peptidase_AS"/>
</dbReference>
<dbReference type="GO" id="GO:0004190">
    <property type="term" value="F:aspartic-type endopeptidase activity"/>
    <property type="evidence" value="ECO:0007669"/>
    <property type="project" value="InterPro"/>
</dbReference>
<keyword evidence="6" id="KW-0695">RNA-directed DNA polymerase</keyword>
<evidence type="ECO:0000256" key="1">
    <source>
        <dbReference type="ARBA" id="ARBA00022679"/>
    </source>
</evidence>
<gene>
    <name evidence="9" type="ORF">SASPL_127009</name>
</gene>
<proteinExistence type="predicted"/>
<dbReference type="InterPro" id="IPR050951">
    <property type="entry name" value="Retrovirus_Pol_polyprotein"/>
</dbReference>
<dbReference type="InterPro" id="IPR043502">
    <property type="entry name" value="DNA/RNA_pol_sf"/>
</dbReference>
<evidence type="ECO:0000313" key="10">
    <source>
        <dbReference type="Proteomes" id="UP000298416"/>
    </source>
</evidence>
<keyword evidence="1" id="KW-0808">Transferase</keyword>
<evidence type="ECO:0000259" key="8">
    <source>
        <dbReference type="Pfam" id="PF17917"/>
    </source>
</evidence>
<dbReference type="InterPro" id="IPR041373">
    <property type="entry name" value="RT_RNaseH"/>
</dbReference>
<dbReference type="AlphaFoldDB" id="A0A8X8XHZ7"/>
<evidence type="ECO:0000256" key="3">
    <source>
        <dbReference type="ARBA" id="ARBA00022722"/>
    </source>
</evidence>
<evidence type="ECO:0000256" key="4">
    <source>
        <dbReference type="ARBA" id="ARBA00022759"/>
    </source>
</evidence>
<dbReference type="PROSITE" id="PS00141">
    <property type="entry name" value="ASP_PROTEASE"/>
    <property type="match status" value="1"/>
</dbReference>
<protein>
    <recommendedName>
        <fullName evidence="8">Reverse transcriptase RNase H-like domain-containing protein</fullName>
    </recommendedName>
</protein>
<accession>A0A8X8XHZ7</accession>
<evidence type="ECO:0000256" key="5">
    <source>
        <dbReference type="ARBA" id="ARBA00022801"/>
    </source>
</evidence>
<keyword evidence="2" id="KW-0548">Nucleotidyltransferase</keyword>
<dbReference type="Pfam" id="PF17917">
    <property type="entry name" value="RT_RNaseH"/>
    <property type="match status" value="1"/>
</dbReference>
<dbReference type="InterPro" id="IPR021109">
    <property type="entry name" value="Peptidase_aspartic_dom_sf"/>
</dbReference>
<dbReference type="GO" id="GO:0003964">
    <property type="term" value="F:RNA-directed DNA polymerase activity"/>
    <property type="evidence" value="ECO:0007669"/>
    <property type="project" value="UniProtKB-KW"/>
</dbReference>
<reference evidence="9" key="1">
    <citation type="submission" date="2018-01" db="EMBL/GenBank/DDBJ databases">
        <authorList>
            <person name="Mao J.F."/>
        </authorList>
    </citation>
    <scope>NUCLEOTIDE SEQUENCE</scope>
    <source>
        <strain evidence="9">Huo1</strain>
        <tissue evidence="9">Leaf</tissue>
    </source>
</reference>
<evidence type="ECO:0000313" key="9">
    <source>
        <dbReference type="EMBL" id="KAG6414291.1"/>
    </source>
</evidence>
<reference evidence="9" key="2">
    <citation type="submission" date="2020-08" db="EMBL/GenBank/DDBJ databases">
        <title>Plant Genome Project.</title>
        <authorList>
            <person name="Zhang R.-G."/>
        </authorList>
    </citation>
    <scope>NUCLEOTIDE SEQUENCE</scope>
    <source>
        <strain evidence="9">Huo1</strain>
        <tissue evidence="9">Leaf</tissue>
    </source>
</reference>
<dbReference type="Gene3D" id="2.40.70.10">
    <property type="entry name" value="Acid Proteases"/>
    <property type="match status" value="1"/>
</dbReference>
<evidence type="ECO:0000256" key="6">
    <source>
        <dbReference type="ARBA" id="ARBA00022918"/>
    </source>
</evidence>
<keyword evidence="3" id="KW-0540">Nuclease</keyword>
<comment type="caution">
    <text evidence="9">The sequence shown here is derived from an EMBL/GenBank/DDBJ whole genome shotgun (WGS) entry which is preliminary data.</text>
</comment>
<keyword evidence="5" id="KW-0378">Hydrolase</keyword>
<organism evidence="9">
    <name type="scientific">Salvia splendens</name>
    <name type="common">Scarlet sage</name>
    <dbReference type="NCBI Taxonomy" id="180675"/>
    <lineage>
        <taxon>Eukaryota</taxon>
        <taxon>Viridiplantae</taxon>
        <taxon>Streptophyta</taxon>
        <taxon>Embryophyta</taxon>
        <taxon>Tracheophyta</taxon>
        <taxon>Spermatophyta</taxon>
        <taxon>Magnoliopsida</taxon>
        <taxon>eudicotyledons</taxon>
        <taxon>Gunneridae</taxon>
        <taxon>Pentapetalae</taxon>
        <taxon>asterids</taxon>
        <taxon>lamiids</taxon>
        <taxon>Lamiales</taxon>
        <taxon>Lamiaceae</taxon>
        <taxon>Nepetoideae</taxon>
        <taxon>Mentheae</taxon>
        <taxon>Salviinae</taxon>
        <taxon>Salvia</taxon>
        <taxon>Salvia subgen. Calosphace</taxon>
        <taxon>core Calosphace</taxon>
    </lineage>
</organism>